<gene>
    <name evidence="2" type="ORF">DERYTH_LOCUS17258</name>
</gene>
<evidence type="ECO:0000256" key="1">
    <source>
        <dbReference type="SAM" id="Phobius"/>
    </source>
</evidence>
<dbReference type="Proteomes" id="UP000789405">
    <property type="component" value="Unassembled WGS sequence"/>
</dbReference>
<reference evidence="2" key="1">
    <citation type="submission" date="2021-06" db="EMBL/GenBank/DDBJ databases">
        <authorList>
            <person name="Kallberg Y."/>
            <person name="Tangrot J."/>
            <person name="Rosling A."/>
        </authorList>
    </citation>
    <scope>NUCLEOTIDE SEQUENCE</scope>
    <source>
        <strain evidence="2">MA453B</strain>
    </source>
</reference>
<feature type="transmembrane region" description="Helical" evidence="1">
    <location>
        <begin position="132"/>
        <end position="155"/>
    </location>
</feature>
<accession>A0A9N9IX18</accession>
<evidence type="ECO:0000313" key="3">
    <source>
        <dbReference type="Proteomes" id="UP000789405"/>
    </source>
</evidence>
<name>A0A9N9IX18_9GLOM</name>
<keyword evidence="1" id="KW-0812">Transmembrane</keyword>
<feature type="transmembrane region" description="Helical" evidence="1">
    <location>
        <begin position="176"/>
        <end position="198"/>
    </location>
</feature>
<keyword evidence="1" id="KW-0472">Membrane</keyword>
<keyword evidence="3" id="KW-1185">Reference proteome</keyword>
<evidence type="ECO:0000313" key="2">
    <source>
        <dbReference type="EMBL" id="CAG8755163.1"/>
    </source>
</evidence>
<sequence length="402" mass="45808">MVQLINNYTLVCKGGAVINHFIWDISSCACDFRINIYGCPESSVLEISYWVIIPYCLLLSITSIVCLYHLICIKNEPFFFSPRSDRGVIRPRPLHIYYAIALAYCPFQIIHSLCLLYDLYPNVLMAEIGQVLPRTLIVSFSFLYPLSILYSTCAFELKLIPDVPTSRHALRKDITCIFFVLLPILIFLPIAGLTGYYVDIGDIKTANKLFMIHYLGWLIFGLFYVLVMVTFWSRFTAILNSMAGLTIVNDQKSELEIKLDQFKQNVLQRTRTIFIYGINITYLIIWNYFILFFIHVAQWVIIYNTHVAENTNIKANNSMSSPCNSPIPISKIQYSGSHDGFSFKSKKTYNFCNHAPDLIHASDLIRSGPSQISRGHSFNSLSDITTLTANSIHGHNNSSGKH</sequence>
<protein>
    <submittedName>
        <fullName evidence="2">16038_t:CDS:1</fullName>
    </submittedName>
</protein>
<keyword evidence="1" id="KW-1133">Transmembrane helix</keyword>
<feature type="transmembrane region" description="Helical" evidence="1">
    <location>
        <begin position="94"/>
        <end position="120"/>
    </location>
</feature>
<proteinExistence type="predicted"/>
<dbReference type="EMBL" id="CAJVPY010016061">
    <property type="protein sequence ID" value="CAG8755163.1"/>
    <property type="molecule type" value="Genomic_DNA"/>
</dbReference>
<dbReference type="AlphaFoldDB" id="A0A9N9IX18"/>
<feature type="transmembrane region" description="Helical" evidence="1">
    <location>
        <begin position="47"/>
        <end position="73"/>
    </location>
</feature>
<comment type="caution">
    <text evidence="2">The sequence shown here is derived from an EMBL/GenBank/DDBJ whole genome shotgun (WGS) entry which is preliminary data.</text>
</comment>
<feature type="transmembrane region" description="Helical" evidence="1">
    <location>
        <begin position="210"/>
        <end position="232"/>
    </location>
</feature>
<feature type="transmembrane region" description="Helical" evidence="1">
    <location>
        <begin position="273"/>
        <end position="294"/>
    </location>
</feature>
<dbReference type="OrthoDB" id="2346254at2759"/>
<organism evidence="2 3">
    <name type="scientific">Dentiscutata erythropus</name>
    <dbReference type="NCBI Taxonomy" id="1348616"/>
    <lineage>
        <taxon>Eukaryota</taxon>
        <taxon>Fungi</taxon>
        <taxon>Fungi incertae sedis</taxon>
        <taxon>Mucoromycota</taxon>
        <taxon>Glomeromycotina</taxon>
        <taxon>Glomeromycetes</taxon>
        <taxon>Diversisporales</taxon>
        <taxon>Gigasporaceae</taxon>
        <taxon>Dentiscutata</taxon>
    </lineage>
</organism>